<sequence>MCYWSYAHHHHLPPCTQPIEMVVNYNYCENAVVDPVTGEAQPCKYTYFGDDAAMINQVDYDDPCATGGCLISPSCESGECRLAQLGGRWACCRCGGRANEYRWCQHRLRASPDTFCYHVCCEACTPDHDPPPPAPSQDAGGGSSSSAAASAAASSSSSSSKRRGKR</sequence>
<evidence type="ECO:0000313" key="2">
    <source>
        <dbReference type="EMBL" id="KAK4249848.1"/>
    </source>
</evidence>
<feature type="region of interest" description="Disordered" evidence="1">
    <location>
        <begin position="131"/>
        <end position="166"/>
    </location>
</feature>
<reference evidence="2" key="1">
    <citation type="journal article" date="2023" name="Mol. Phylogenet. Evol.">
        <title>Genome-scale phylogeny and comparative genomics of the fungal order Sordariales.</title>
        <authorList>
            <person name="Hensen N."/>
            <person name="Bonometti L."/>
            <person name="Westerberg I."/>
            <person name="Brannstrom I.O."/>
            <person name="Guillou S."/>
            <person name="Cros-Aarteil S."/>
            <person name="Calhoun S."/>
            <person name="Haridas S."/>
            <person name="Kuo A."/>
            <person name="Mondo S."/>
            <person name="Pangilinan J."/>
            <person name="Riley R."/>
            <person name="LaButti K."/>
            <person name="Andreopoulos B."/>
            <person name="Lipzen A."/>
            <person name="Chen C."/>
            <person name="Yan M."/>
            <person name="Daum C."/>
            <person name="Ng V."/>
            <person name="Clum A."/>
            <person name="Steindorff A."/>
            <person name="Ohm R.A."/>
            <person name="Martin F."/>
            <person name="Silar P."/>
            <person name="Natvig D.O."/>
            <person name="Lalanne C."/>
            <person name="Gautier V."/>
            <person name="Ament-Velasquez S.L."/>
            <person name="Kruys A."/>
            <person name="Hutchinson M.I."/>
            <person name="Powell A.J."/>
            <person name="Barry K."/>
            <person name="Miller A.N."/>
            <person name="Grigoriev I.V."/>
            <person name="Debuchy R."/>
            <person name="Gladieux P."/>
            <person name="Hiltunen Thoren M."/>
            <person name="Johannesson H."/>
        </authorList>
    </citation>
    <scope>NUCLEOTIDE SEQUENCE</scope>
    <source>
        <strain evidence="2">CBS 359.72</strain>
    </source>
</reference>
<evidence type="ECO:0000313" key="3">
    <source>
        <dbReference type="Proteomes" id="UP001303647"/>
    </source>
</evidence>
<organism evidence="2 3">
    <name type="scientific">Corynascus novoguineensis</name>
    <dbReference type="NCBI Taxonomy" id="1126955"/>
    <lineage>
        <taxon>Eukaryota</taxon>
        <taxon>Fungi</taxon>
        <taxon>Dikarya</taxon>
        <taxon>Ascomycota</taxon>
        <taxon>Pezizomycotina</taxon>
        <taxon>Sordariomycetes</taxon>
        <taxon>Sordariomycetidae</taxon>
        <taxon>Sordariales</taxon>
        <taxon>Chaetomiaceae</taxon>
        <taxon>Corynascus</taxon>
    </lineage>
</organism>
<comment type="caution">
    <text evidence="2">The sequence shown here is derived from an EMBL/GenBank/DDBJ whole genome shotgun (WGS) entry which is preliminary data.</text>
</comment>
<reference evidence="2" key="2">
    <citation type="submission" date="2023-05" db="EMBL/GenBank/DDBJ databases">
        <authorList>
            <consortium name="Lawrence Berkeley National Laboratory"/>
            <person name="Steindorff A."/>
            <person name="Hensen N."/>
            <person name="Bonometti L."/>
            <person name="Westerberg I."/>
            <person name="Brannstrom I.O."/>
            <person name="Guillou S."/>
            <person name="Cros-Aarteil S."/>
            <person name="Calhoun S."/>
            <person name="Haridas S."/>
            <person name="Kuo A."/>
            <person name="Mondo S."/>
            <person name="Pangilinan J."/>
            <person name="Riley R."/>
            <person name="Labutti K."/>
            <person name="Andreopoulos B."/>
            <person name="Lipzen A."/>
            <person name="Chen C."/>
            <person name="Yanf M."/>
            <person name="Daum C."/>
            <person name="Ng V."/>
            <person name="Clum A."/>
            <person name="Ohm R."/>
            <person name="Martin F."/>
            <person name="Silar P."/>
            <person name="Natvig D."/>
            <person name="Lalanne C."/>
            <person name="Gautier V."/>
            <person name="Ament-Velasquez S.L."/>
            <person name="Kruys A."/>
            <person name="Hutchinson M.I."/>
            <person name="Powell A.J."/>
            <person name="Barry K."/>
            <person name="Miller A.N."/>
            <person name="Grigoriev I.V."/>
            <person name="Debuchy R."/>
            <person name="Gladieux P."/>
            <person name="Thoren M.H."/>
            <person name="Johannesson H."/>
        </authorList>
    </citation>
    <scope>NUCLEOTIDE SEQUENCE</scope>
    <source>
        <strain evidence="2">CBS 359.72</strain>
    </source>
</reference>
<accession>A0AAN7CZK4</accession>
<dbReference type="EMBL" id="MU857619">
    <property type="protein sequence ID" value="KAK4249848.1"/>
    <property type="molecule type" value="Genomic_DNA"/>
</dbReference>
<dbReference type="Proteomes" id="UP001303647">
    <property type="component" value="Unassembled WGS sequence"/>
</dbReference>
<feature type="compositionally biased region" description="Low complexity" evidence="1">
    <location>
        <begin position="144"/>
        <end position="159"/>
    </location>
</feature>
<keyword evidence="3" id="KW-1185">Reference proteome</keyword>
<proteinExistence type="predicted"/>
<name>A0AAN7CZK4_9PEZI</name>
<gene>
    <name evidence="2" type="ORF">C7999DRAFT_29717</name>
</gene>
<evidence type="ECO:0000256" key="1">
    <source>
        <dbReference type="SAM" id="MobiDB-lite"/>
    </source>
</evidence>
<protein>
    <submittedName>
        <fullName evidence="2">Uncharacterized protein</fullName>
    </submittedName>
</protein>
<dbReference type="AlphaFoldDB" id="A0AAN7CZK4"/>